<name>A0AAD7ZBZ1_DIPPU</name>
<dbReference type="EMBL" id="JASPKZ010009371">
    <property type="protein sequence ID" value="KAJ9577178.1"/>
    <property type="molecule type" value="Genomic_DNA"/>
</dbReference>
<accession>A0AAD7ZBZ1</accession>
<feature type="non-terminal residue" evidence="1">
    <location>
        <position position="1"/>
    </location>
</feature>
<dbReference type="Proteomes" id="UP001233999">
    <property type="component" value="Unassembled WGS sequence"/>
</dbReference>
<evidence type="ECO:0000313" key="1">
    <source>
        <dbReference type="EMBL" id="KAJ9577178.1"/>
    </source>
</evidence>
<gene>
    <name evidence="1" type="ORF">L9F63_006235</name>
</gene>
<comment type="caution">
    <text evidence="1">The sequence shown here is derived from an EMBL/GenBank/DDBJ whole genome shotgun (WGS) entry which is preliminary data.</text>
</comment>
<feature type="non-terminal residue" evidence="1">
    <location>
        <position position="123"/>
    </location>
</feature>
<sequence>QLPSKDEHSLHIALQQSSYRCEAQSKAPILQLVLTHESLSAGLPPLTCTQSVDLRHLLALTHLATVRHFSAVRSLAHKSFNHLLCSCFENISNFLSNDINQQWTAPTLFLTQFRSITCCCTVF</sequence>
<protein>
    <submittedName>
        <fullName evidence="1">Uncharacterized protein</fullName>
    </submittedName>
</protein>
<evidence type="ECO:0000313" key="2">
    <source>
        <dbReference type="Proteomes" id="UP001233999"/>
    </source>
</evidence>
<reference evidence="1" key="1">
    <citation type="journal article" date="2023" name="IScience">
        <title>Live-bearing cockroach genome reveals convergent evolutionary mechanisms linked to viviparity in insects and beyond.</title>
        <authorList>
            <person name="Fouks B."/>
            <person name="Harrison M.C."/>
            <person name="Mikhailova A.A."/>
            <person name="Marchal E."/>
            <person name="English S."/>
            <person name="Carruthers M."/>
            <person name="Jennings E.C."/>
            <person name="Chiamaka E.L."/>
            <person name="Frigard R.A."/>
            <person name="Pippel M."/>
            <person name="Attardo G.M."/>
            <person name="Benoit J.B."/>
            <person name="Bornberg-Bauer E."/>
            <person name="Tobe S.S."/>
        </authorList>
    </citation>
    <scope>NUCLEOTIDE SEQUENCE</scope>
    <source>
        <strain evidence="1">Stay&amp;Tobe</strain>
    </source>
</reference>
<keyword evidence="2" id="KW-1185">Reference proteome</keyword>
<proteinExistence type="predicted"/>
<dbReference type="AlphaFoldDB" id="A0AAD7ZBZ1"/>
<reference evidence="1" key="2">
    <citation type="submission" date="2023-05" db="EMBL/GenBank/DDBJ databases">
        <authorList>
            <person name="Fouks B."/>
        </authorList>
    </citation>
    <scope>NUCLEOTIDE SEQUENCE</scope>
    <source>
        <strain evidence="1">Stay&amp;Tobe</strain>
        <tissue evidence="1">Testes</tissue>
    </source>
</reference>
<organism evidence="1 2">
    <name type="scientific">Diploptera punctata</name>
    <name type="common">Pacific beetle cockroach</name>
    <dbReference type="NCBI Taxonomy" id="6984"/>
    <lineage>
        <taxon>Eukaryota</taxon>
        <taxon>Metazoa</taxon>
        <taxon>Ecdysozoa</taxon>
        <taxon>Arthropoda</taxon>
        <taxon>Hexapoda</taxon>
        <taxon>Insecta</taxon>
        <taxon>Pterygota</taxon>
        <taxon>Neoptera</taxon>
        <taxon>Polyneoptera</taxon>
        <taxon>Dictyoptera</taxon>
        <taxon>Blattodea</taxon>
        <taxon>Blaberoidea</taxon>
        <taxon>Blaberidae</taxon>
        <taxon>Diplopterinae</taxon>
        <taxon>Diploptera</taxon>
    </lineage>
</organism>